<dbReference type="Proteomes" id="UP000286097">
    <property type="component" value="Unassembled WGS sequence"/>
</dbReference>
<dbReference type="VEuPathDB" id="FungiDB:DD237_006545"/>
<gene>
    <name evidence="1" type="ORF">DD237_006545</name>
</gene>
<sequence>MYREYLEVYLADLPQRGTTTNQRCTSTLHSALEAAADSVGYMPLVKYGKGVDPELSRLSYEQRQLRQLIYNDHTQDVNFLRTKRNRLLHRIRERSKALAGAFIDEKLAIIEQSNRSTHMFEATRALFRRRLPSLSLHDSTGKYILSRQEAGIQIKQHFQEQFFDRTRTTVADDGVKRPLNNPFTPLKLECAFRRLRNGRATAPDSIPAELLKYGSELLAKPLSDIINH</sequence>
<protein>
    <submittedName>
        <fullName evidence="1">Uncharacterized protein</fullName>
    </submittedName>
</protein>
<accession>A0A425BW96</accession>
<evidence type="ECO:0000313" key="2">
    <source>
        <dbReference type="Proteomes" id="UP000286097"/>
    </source>
</evidence>
<dbReference type="AlphaFoldDB" id="A0A425BW96"/>
<proteinExistence type="predicted"/>
<reference evidence="1 2" key="1">
    <citation type="submission" date="2018-06" db="EMBL/GenBank/DDBJ databases">
        <title>Comparative genomics of downy mildews reveals potential adaptations to biotrophy.</title>
        <authorList>
            <person name="Fletcher K."/>
            <person name="Klosterman S.J."/>
            <person name="Derevnina L."/>
            <person name="Martin F."/>
            <person name="Koike S."/>
            <person name="Reyes Chin-Wo S."/>
            <person name="Mou B."/>
            <person name="Michelmore R."/>
        </authorList>
    </citation>
    <scope>NUCLEOTIDE SEQUENCE [LARGE SCALE GENOMIC DNA]</scope>
    <source>
        <strain evidence="1 2">R13</strain>
    </source>
</reference>
<name>A0A425BW96_9STRA</name>
<dbReference type="EMBL" id="QKXF01000770">
    <property type="protein sequence ID" value="RQM09058.1"/>
    <property type="molecule type" value="Genomic_DNA"/>
</dbReference>
<organism evidence="1 2">
    <name type="scientific">Peronospora effusa</name>
    <dbReference type="NCBI Taxonomy" id="542832"/>
    <lineage>
        <taxon>Eukaryota</taxon>
        <taxon>Sar</taxon>
        <taxon>Stramenopiles</taxon>
        <taxon>Oomycota</taxon>
        <taxon>Peronosporomycetes</taxon>
        <taxon>Peronosporales</taxon>
        <taxon>Peronosporaceae</taxon>
        <taxon>Peronospora</taxon>
    </lineage>
</organism>
<comment type="caution">
    <text evidence="1">The sequence shown here is derived from an EMBL/GenBank/DDBJ whole genome shotgun (WGS) entry which is preliminary data.</text>
</comment>
<evidence type="ECO:0000313" key="1">
    <source>
        <dbReference type="EMBL" id="RQM09058.1"/>
    </source>
</evidence>